<dbReference type="RefSeq" id="XP_030749884.1">
    <property type="nucleotide sequence ID" value="XM_030894024.1"/>
</dbReference>
<gene>
    <name evidence="2" type="primary">LOC115877732</name>
</gene>
<dbReference type="InParanoid" id="A0A6J2XGN6"/>
<dbReference type="Proteomes" id="UP000504635">
    <property type="component" value="Unplaced"/>
</dbReference>
<reference evidence="2" key="1">
    <citation type="submission" date="2025-08" db="UniProtKB">
        <authorList>
            <consortium name="RefSeq"/>
        </authorList>
    </citation>
    <scope>IDENTIFICATION</scope>
    <source>
        <tissue evidence="2">Gonads</tissue>
    </source>
</reference>
<keyword evidence="1" id="KW-1185">Reference proteome</keyword>
<evidence type="ECO:0000313" key="1">
    <source>
        <dbReference type="Proteomes" id="UP000504635"/>
    </source>
</evidence>
<name>A0A6J2XGN6_SITOR</name>
<dbReference type="KEGG" id="soy:115877732"/>
<sequence>MVVREDMVVIKAVQVVVVDAVVHLARFTQVVEAAASKAKSNPEVAAAGPKVNGSPIIAKNNLTMAFTKAKVPTKEVTPEDTQEEEVFMLEQVLVPVLTPEVEVMGKETVVMGNKRNRINIFTSISAILTIIYYS</sequence>
<organism evidence="1 2">
    <name type="scientific">Sitophilus oryzae</name>
    <name type="common">Rice weevil</name>
    <name type="synonym">Curculio oryzae</name>
    <dbReference type="NCBI Taxonomy" id="7048"/>
    <lineage>
        <taxon>Eukaryota</taxon>
        <taxon>Metazoa</taxon>
        <taxon>Ecdysozoa</taxon>
        <taxon>Arthropoda</taxon>
        <taxon>Hexapoda</taxon>
        <taxon>Insecta</taxon>
        <taxon>Pterygota</taxon>
        <taxon>Neoptera</taxon>
        <taxon>Endopterygota</taxon>
        <taxon>Coleoptera</taxon>
        <taxon>Polyphaga</taxon>
        <taxon>Cucujiformia</taxon>
        <taxon>Curculionidae</taxon>
        <taxon>Dryophthorinae</taxon>
        <taxon>Sitophilus</taxon>
    </lineage>
</organism>
<dbReference type="AlphaFoldDB" id="A0A6J2XGN6"/>
<protein>
    <submittedName>
        <fullName evidence="2">Uncharacterized protein LOC115877732</fullName>
    </submittedName>
</protein>
<dbReference type="GeneID" id="115877732"/>
<proteinExistence type="predicted"/>
<accession>A0A6J2XGN6</accession>
<evidence type="ECO:0000313" key="2">
    <source>
        <dbReference type="RefSeq" id="XP_030749884.1"/>
    </source>
</evidence>